<accession>A0A7R7XIC8</accession>
<dbReference type="GeneID" id="64972026"/>
<keyword evidence="2" id="KW-1185">Reference proteome</keyword>
<dbReference type="Proteomes" id="UP000654913">
    <property type="component" value="Chromosome 3"/>
</dbReference>
<proteinExistence type="predicted"/>
<name>A0A7R7XIC8_9EURO</name>
<organism evidence="1 2">
    <name type="scientific">Aspergillus puulaauensis</name>
    <dbReference type="NCBI Taxonomy" id="1220207"/>
    <lineage>
        <taxon>Eukaryota</taxon>
        <taxon>Fungi</taxon>
        <taxon>Dikarya</taxon>
        <taxon>Ascomycota</taxon>
        <taxon>Pezizomycotina</taxon>
        <taxon>Eurotiomycetes</taxon>
        <taxon>Eurotiomycetidae</taxon>
        <taxon>Eurotiales</taxon>
        <taxon>Aspergillaceae</taxon>
        <taxon>Aspergillus</taxon>
    </lineage>
</organism>
<dbReference type="KEGG" id="apuu:APUU_30246A"/>
<reference evidence="1" key="2">
    <citation type="submission" date="2021-02" db="EMBL/GenBank/DDBJ databases">
        <title>Aspergillus puulaauensis MK2 genome sequence.</title>
        <authorList>
            <person name="Futagami T."/>
            <person name="Mori K."/>
            <person name="Kadooka C."/>
            <person name="Tanaka T."/>
        </authorList>
    </citation>
    <scope>NUCLEOTIDE SEQUENCE</scope>
    <source>
        <strain evidence="1">MK2</strain>
    </source>
</reference>
<dbReference type="EMBL" id="AP024445">
    <property type="protein sequence ID" value="BCS22021.1"/>
    <property type="molecule type" value="Genomic_DNA"/>
</dbReference>
<evidence type="ECO:0000313" key="2">
    <source>
        <dbReference type="Proteomes" id="UP000654913"/>
    </source>
</evidence>
<sequence>MDNAPSHVAGLIQHAHMPAARLAMTVHHAVNALRRAMYSVGIRDVHRNVLIHVHLALYLNVFRPAHIVYVQCLARHLATTSLARGDVRKP</sequence>
<dbReference type="RefSeq" id="XP_041554215.1">
    <property type="nucleotide sequence ID" value="XM_041701317.1"/>
</dbReference>
<dbReference type="AlphaFoldDB" id="A0A7R7XIC8"/>
<evidence type="ECO:0000313" key="1">
    <source>
        <dbReference type="EMBL" id="BCS22021.1"/>
    </source>
</evidence>
<reference evidence="1" key="1">
    <citation type="submission" date="2021-01" db="EMBL/GenBank/DDBJ databases">
        <authorList>
            <consortium name="Aspergillus puulaauensis MK2 genome sequencing consortium"/>
            <person name="Kazuki M."/>
            <person name="Futagami T."/>
        </authorList>
    </citation>
    <scope>NUCLEOTIDE SEQUENCE</scope>
    <source>
        <strain evidence="1">MK2</strain>
    </source>
</reference>
<gene>
    <name evidence="1" type="ORF">APUU_30246A</name>
</gene>
<protein>
    <submittedName>
        <fullName evidence="1">Uncharacterized protein</fullName>
    </submittedName>
</protein>